<organism evidence="1 2">
    <name type="scientific">Sorangium cellulosum</name>
    <name type="common">Polyangium cellulosum</name>
    <dbReference type="NCBI Taxonomy" id="56"/>
    <lineage>
        <taxon>Bacteria</taxon>
        <taxon>Pseudomonadati</taxon>
        <taxon>Myxococcota</taxon>
        <taxon>Polyangia</taxon>
        <taxon>Polyangiales</taxon>
        <taxon>Polyangiaceae</taxon>
        <taxon>Sorangium</taxon>
    </lineage>
</organism>
<dbReference type="Proteomes" id="UP000075635">
    <property type="component" value="Unassembled WGS sequence"/>
</dbReference>
<name>A0A150SFN3_SORCE</name>
<dbReference type="AlphaFoldDB" id="A0A150SFN3"/>
<proteinExistence type="predicted"/>
<evidence type="ECO:0000313" key="2">
    <source>
        <dbReference type="Proteomes" id="UP000075635"/>
    </source>
</evidence>
<gene>
    <name evidence="1" type="ORF">BE17_27355</name>
</gene>
<reference evidence="1 2" key="1">
    <citation type="submission" date="2014-02" db="EMBL/GenBank/DDBJ databases">
        <title>The small core and large imbalanced accessory genome model reveals a collaborative survival strategy of Sorangium cellulosum strains in nature.</title>
        <authorList>
            <person name="Han K."/>
            <person name="Peng R."/>
            <person name="Blom J."/>
            <person name="Li Y.-Z."/>
        </authorList>
    </citation>
    <scope>NUCLEOTIDE SEQUENCE [LARGE SCALE GENOMIC DNA]</scope>
    <source>
        <strain evidence="1 2">So0011-07</strain>
    </source>
</reference>
<evidence type="ECO:0000313" key="1">
    <source>
        <dbReference type="EMBL" id="KYF91275.1"/>
    </source>
</evidence>
<dbReference type="EMBL" id="JEMB01001037">
    <property type="protein sequence ID" value="KYF91275.1"/>
    <property type="molecule type" value="Genomic_DNA"/>
</dbReference>
<accession>A0A150SFN3</accession>
<protein>
    <submittedName>
        <fullName evidence="1">Uncharacterized protein</fullName>
    </submittedName>
</protein>
<sequence>MALVAAIVEPKFAVAVVNARQLRDFVKSRGKLAKTDKIDAPNPLAESGVRIWKHPRTPAASVGDSQAHPGRGAMRAFRIAPLQSLRIPTGWSVVVNNLCEIDPSQFEARNDPRWEYLDEDLLAVRHEALGATVDAGWYPSMDPDGSFKAELLIGDDWQSPLSTLETRSLSELVAWIEARLQDTRAIEAEVAHRRKLESRGDSRP</sequence>
<comment type="caution">
    <text evidence="1">The sequence shown here is derived from an EMBL/GenBank/DDBJ whole genome shotgun (WGS) entry which is preliminary data.</text>
</comment>